<proteinExistence type="predicted"/>
<gene>
    <name evidence="1" type="ORF">F383_15742</name>
</gene>
<reference evidence="2" key="1">
    <citation type="submission" date="2014-09" db="EMBL/GenBank/DDBJ databases">
        <authorList>
            <person name="Mudge J."/>
            <person name="Ramaraj T."/>
            <person name="Lindquist I.E."/>
            <person name="Bharti A.K."/>
            <person name="Sundararajan A."/>
            <person name="Cameron C.T."/>
            <person name="Woodward J.E."/>
            <person name="May G.D."/>
            <person name="Brubaker C."/>
            <person name="Broadhvest J."/>
            <person name="Wilkins T.A."/>
        </authorList>
    </citation>
    <scope>NUCLEOTIDE SEQUENCE</scope>
    <source>
        <strain evidence="2">cv. AKA8401</strain>
    </source>
</reference>
<name>A0A0B0Q1N1_GOSAR</name>
<organism evidence="1 2">
    <name type="scientific">Gossypium arboreum</name>
    <name type="common">Tree cotton</name>
    <name type="synonym">Gossypium nanking</name>
    <dbReference type="NCBI Taxonomy" id="29729"/>
    <lineage>
        <taxon>Eukaryota</taxon>
        <taxon>Viridiplantae</taxon>
        <taxon>Streptophyta</taxon>
        <taxon>Embryophyta</taxon>
        <taxon>Tracheophyta</taxon>
        <taxon>Spermatophyta</taxon>
        <taxon>Magnoliopsida</taxon>
        <taxon>eudicotyledons</taxon>
        <taxon>Gunneridae</taxon>
        <taxon>Pentapetalae</taxon>
        <taxon>rosids</taxon>
        <taxon>malvids</taxon>
        <taxon>Malvales</taxon>
        <taxon>Malvaceae</taxon>
        <taxon>Malvoideae</taxon>
        <taxon>Gossypium</taxon>
    </lineage>
</organism>
<dbReference type="EMBL" id="KN459850">
    <property type="protein sequence ID" value="KHG30749.1"/>
    <property type="molecule type" value="Genomic_DNA"/>
</dbReference>
<protein>
    <submittedName>
        <fullName evidence="1">Uncharacterized protein</fullName>
    </submittedName>
</protein>
<evidence type="ECO:0000313" key="1">
    <source>
        <dbReference type="EMBL" id="KHG30749.1"/>
    </source>
</evidence>
<dbReference type="Proteomes" id="UP000032142">
    <property type="component" value="Unassembled WGS sequence"/>
</dbReference>
<accession>A0A0B0Q1N1</accession>
<sequence length="15" mass="1853">MIRDSKLRTTNFTRN</sequence>
<evidence type="ECO:0000313" key="2">
    <source>
        <dbReference type="Proteomes" id="UP000032142"/>
    </source>
</evidence>
<keyword evidence="2" id="KW-1185">Reference proteome</keyword>